<dbReference type="EMBL" id="MT144029">
    <property type="protein sequence ID" value="QJA47021.1"/>
    <property type="molecule type" value="Genomic_DNA"/>
</dbReference>
<sequence length="70" mass="7909">MNKYRITLNGKEYFYHAANCDGAIDKLSNRMVFGRPLTCNIKLKTYDADTRGGLWATYDVDGNTANVDQV</sequence>
<evidence type="ECO:0000313" key="2">
    <source>
        <dbReference type="EMBL" id="QJA60557.1"/>
    </source>
</evidence>
<accession>A0A6H1ZHW4</accession>
<protein>
    <submittedName>
        <fullName evidence="1">Uncharacterized protein</fullName>
    </submittedName>
</protein>
<dbReference type="AlphaFoldDB" id="A0A6H1ZHW4"/>
<gene>
    <name evidence="3" type="ORF">MM415A00279_0030</name>
    <name evidence="2" type="ORF">MM415B01091_0009</name>
    <name evidence="1" type="ORF">TM448A00597_0006</name>
</gene>
<evidence type="ECO:0000313" key="3">
    <source>
        <dbReference type="EMBL" id="QJA83472.1"/>
    </source>
</evidence>
<dbReference type="EMBL" id="MT141413">
    <property type="protein sequence ID" value="QJA60557.1"/>
    <property type="molecule type" value="Genomic_DNA"/>
</dbReference>
<proteinExistence type="predicted"/>
<dbReference type="EMBL" id="MT142511">
    <property type="protein sequence ID" value="QJA83472.1"/>
    <property type="molecule type" value="Genomic_DNA"/>
</dbReference>
<reference evidence="1" key="1">
    <citation type="submission" date="2020-03" db="EMBL/GenBank/DDBJ databases">
        <title>The deep terrestrial virosphere.</title>
        <authorList>
            <person name="Holmfeldt K."/>
            <person name="Nilsson E."/>
            <person name="Simone D."/>
            <person name="Lopez-Fernandez M."/>
            <person name="Wu X."/>
            <person name="de Brujin I."/>
            <person name="Lundin D."/>
            <person name="Andersson A."/>
            <person name="Bertilsson S."/>
            <person name="Dopson M."/>
        </authorList>
    </citation>
    <scope>NUCLEOTIDE SEQUENCE</scope>
    <source>
        <strain evidence="3">MM415A00279</strain>
        <strain evidence="2">MM415B01091</strain>
        <strain evidence="1">TM448A00597</strain>
    </source>
</reference>
<organism evidence="1">
    <name type="scientific">viral metagenome</name>
    <dbReference type="NCBI Taxonomy" id="1070528"/>
    <lineage>
        <taxon>unclassified sequences</taxon>
        <taxon>metagenomes</taxon>
        <taxon>organismal metagenomes</taxon>
    </lineage>
</organism>
<evidence type="ECO:0000313" key="1">
    <source>
        <dbReference type="EMBL" id="QJA47021.1"/>
    </source>
</evidence>
<name>A0A6H1ZHW4_9ZZZZ</name>